<evidence type="ECO:0000256" key="1">
    <source>
        <dbReference type="SAM" id="MobiDB-lite"/>
    </source>
</evidence>
<sequence length="110" mass="12219">MNIERPAQARQEPPAPTQPEATPTAAPAQWELEGGVRGRSLRASRSAALRFETRVTEENILLSPGFSVLALGQGTELWNSATEGCYKETYQHVTNYNQKLRLPRPLKTTL</sequence>
<keyword evidence="3" id="KW-1185">Reference proteome</keyword>
<reference evidence="2" key="1">
    <citation type="submission" date="2022-12" db="EMBL/GenBank/DDBJ databases">
        <authorList>
            <person name="Alioto T."/>
            <person name="Alioto T."/>
            <person name="Gomez Garrido J."/>
        </authorList>
    </citation>
    <scope>NUCLEOTIDE SEQUENCE</scope>
</reference>
<dbReference type="Proteomes" id="UP001178461">
    <property type="component" value="Chromosome 1"/>
</dbReference>
<name>A0AA35JRG6_9SAUR</name>
<organism evidence="2 3">
    <name type="scientific">Podarcis lilfordi</name>
    <name type="common">Lilford's wall lizard</name>
    <dbReference type="NCBI Taxonomy" id="74358"/>
    <lineage>
        <taxon>Eukaryota</taxon>
        <taxon>Metazoa</taxon>
        <taxon>Chordata</taxon>
        <taxon>Craniata</taxon>
        <taxon>Vertebrata</taxon>
        <taxon>Euteleostomi</taxon>
        <taxon>Lepidosauria</taxon>
        <taxon>Squamata</taxon>
        <taxon>Bifurcata</taxon>
        <taxon>Unidentata</taxon>
        <taxon>Episquamata</taxon>
        <taxon>Laterata</taxon>
        <taxon>Lacertibaenia</taxon>
        <taxon>Lacertidae</taxon>
        <taxon>Podarcis</taxon>
    </lineage>
</organism>
<dbReference type="EMBL" id="OX395126">
    <property type="protein sequence ID" value="CAI5763694.1"/>
    <property type="molecule type" value="Genomic_DNA"/>
</dbReference>
<evidence type="ECO:0000313" key="3">
    <source>
        <dbReference type="Proteomes" id="UP001178461"/>
    </source>
</evidence>
<gene>
    <name evidence="2" type="ORF">PODLI_1B019213</name>
</gene>
<evidence type="ECO:0000313" key="2">
    <source>
        <dbReference type="EMBL" id="CAI5763694.1"/>
    </source>
</evidence>
<protein>
    <submittedName>
        <fullName evidence="2">Uncharacterized protein</fullName>
    </submittedName>
</protein>
<proteinExistence type="predicted"/>
<accession>A0AA35JRG6</accession>
<feature type="region of interest" description="Disordered" evidence="1">
    <location>
        <begin position="1"/>
        <end position="26"/>
    </location>
</feature>
<dbReference type="AlphaFoldDB" id="A0AA35JRG6"/>